<dbReference type="KEGG" id="sami:SAMIE_1023870"/>
<feature type="domain" description="Alginate export" evidence="2">
    <location>
        <begin position="25"/>
        <end position="426"/>
    </location>
</feature>
<gene>
    <name evidence="3" type="ORF">SAMIE_1023870</name>
</gene>
<dbReference type="RefSeq" id="WP_162849067.1">
    <property type="nucleotide sequence ID" value="NZ_AP018664.1"/>
</dbReference>
<evidence type="ECO:0000313" key="4">
    <source>
        <dbReference type="Proteomes" id="UP000279959"/>
    </source>
</evidence>
<evidence type="ECO:0000259" key="2">
    <source>
        <dbReference type="Pfam" id="PF13372"/>
    </source>
</evidence>
<reference evidence="3 4" key="1">
    <citation type="submission" date="2018-05" db="EMBL/GenBank/DDBJ databases">
        <title>Complete Genome Sequence of the Nonylphenol-Degrading Bacterium Sphingobium amiense DSM 16289T.</title>
        <authorList>
            <person name="Ootsuka M."/>
            <person name="Nishizawa T."/>
            <person name="Ohta H."/>
        </authorList>
    </citation>
    <scope>NUCLEOTIDE SEQUENCE [LARGE SCALE GENOMIC DNA]</scope>
    <source>
        <strain evidence="3 4">DSM 16289</strain>
    </source>
</reference>
<dbReference type="InterPro" id="IPR053728">
    <property type="entry name" value="Alginate_Permeability_Chnl"/>
</dbReference>
<dbReference type="AlphaFoldDB" id="A0A494W6D3"/>
<evidence type="ECO:0000256" key="1">
    <source>
        <dbReference type="SAM" id="SignalP"/>
    </source>
</evidence>
<feature type="chain" id="PRO_5019793830" description="Alginate export domain-containing protein" evidence="1">
    <location>
        <begin position="21"/>
        <end position="443"/>
    </location>
</feature>
<dbReference type="Proteomes" id="UP000279959">
    <property type="component" value="Chromosome"/>
</dbReference>
<keyword evidence="4" id="KW-1185">Reference proteome</keyword>
<feature type="signal peptide" evidence="1">
    <location>
        <begin position="1"/>
        <end position="20"/>
    </location>
</feature>
<keyword evidence="1" id="KW-0732">Signal</keyword>
<dbReference type="InterPro" id="IPR025388">
    <property type="entry name" value="Alginate_export_dom"/>
</dbReference>
<name>A0A494W6D3_9SPHN</name>
<evidence type="ECO:0000313" key="3">
    <source>
        <dbReference type="EMBL" id="BBD98886.1"/>
    </source>
</evidence>
<protein>
    <recommendedName>
        <fullName evidence="2">Alginate export domain-containing protein</fullName>
    </recommendedName>
</protein>
<dbReference type="EMBL" id="AP018664">
    <property type="protein sequence ID" value="BBD98886.1"/>
    <property type="molecule type" value="Genomic_DNA"/>
</dbReference>
<organism evidence="3 4">
    <name type="scientific">Sphingobium amiense</name>
    <dbReference type="NCBI Taxonomy" id="135719"/>
    <lineage>
        <taxon>Bacteria</taxon>
        <taxon>Pseudomonadati</taxon>
        <taxon>Pseudomonadota</taxon>
        <taxon>Alphaproteobacteria</taxon>
        <taxon>Sphingomonadales</taxon>
        <taxon>Sphingomonadaceae</taxon>
        <taxon>Sphingobium</taxon>
    </lineage>
</organism>
<accession>A0A494W6D3</accession>
<sequence length="443" mass="48656">MKLWRCLSLLVLAVPVSADARDGLTLSGATRLRFESISGQARAGYDRDDSLFNIRTQVAADYRSGGWHIGAELFDSRVYGDDPGTPVSTGEVNTLELVQAYVSRDIRAPMGAGSRLTLTAGRMMLNLGSRRLVAADDYRNTTNGYTGLRADLTARHGLSAVAIYTLPQQRRPDDRDGIRNARVRFDYEGLDLVLWGGIVSKAGLPGGVMAEGSYFHLGERDEPGRPTRDRSLDTWGGRIIREPKAGLVDFEVEAFHQTGHISASALPDAARQQVSAGFFHADAGYTFPVAWTPRLSAEFDWASGDRPGGRYGRFDTLFGMRRADLAPAGLYNAMARTNILGPGLRLEATPNKAWDWFVGYRAFWLASRTDAFSATGVRDASGASGRFAGHQMEARLRYWLIPKRLRFEYDGVALAKGAFLRNAPNAPAGDWTLYHSFNLTASF</sequence>
<dbReference type="Gene3D" id="2.40.160.100">
    <property type="match status" value="1"/>
</dbReference>
<dbReference type="Pfam" id="PF13372">
    <property type="entry name" value="Alginate_exp"/>
    <property type="match status" value="1"/>
</dbReference>
<proteinExistence type="predicted"/>